<evidence type="ECO:0000256" key="4">
    <source>
        <dbReference type="ARBA" id="ARBA00022782"/>
    </source>
</evidence>
<dbReference type="GO" id="GO:0000981">
    <property type="term" value="F:DNA-binding transcription factor activity, RNA polymerase II-specific"/>
    <property type="evidence" value="ECO:0007669"/>
    <property type="project" value="TreeGrafter"/>
</dbReference>
<evidence type="ECO:0000313" key="12">
    <source>
        <dbReference type="EMBL" id="NXI07421.1"/>
    </source>
</evidence>
<keyword evidence="5" id="KW-0805">Transcription regulation</keyword>
<feature type="compositionally biased region" description="Low complexity" evidence="10">
    <location>
        <begin position="434"/>
        <end position="447"/>
    </location>
</feature>
<dbReference type="GO" id="GO:0007507">
    <property type="term" value="P:heart development"/>
    <property type="evidence" value="ECO:0007669"/>
    <property type="project" value="UniProtKB-ARBA"/>
</dbReference>
<dbReference type="GO" id="GO:0005634">
    <property type="term" value="C:nucleus"/>
    <property type="evidence" value="ECO:0007669"/>
    <property type="project" value="UniProtKB-SubCell"/>
</dbReference>
<keyword evidence="9" id="KW-0539">Nucleus</keyword>
<dbReference type="EMBL" id="VWZV01001280">
    <property type="protein sequence ID" value="NXI07421.1"/>
    <property type="molecule type" value="Genomic_DNA"/>
</dbReference>
<dbReference type="SUPFAM" id="SSF55455">
    <property type="entry name" value="SRF-like"/>
    <property type="match status" value="1"/>
</dbReference>
<evidence type="ECO:0000256" key="7">
    <source>
        <dbReference type="ARBA" id="ARBA00023159"/>
    </source>
</evidence>
<dbReference type="InterPro" id="IPR022102">
    <property type="entry name" value="HJURP_C"/>
</dbReference>
<dbReference type="GO" id="GO:0030154">
    <property type="term" value="P:cell differentiation"/>
    <property type="evidence" value="ECO:0007669"/>
    <property type="project" value="UniProtKB-KW"/>
</dbReference>
<evidence type="ECO:0000256" key="5">
    <source>
        <dbReference type="ARBA" id="ARBA00023015"/>
    </source>
</evidence>
<feature type="compositionally biased region" description="Polar residues" evidence="10">
    <location>
        <begin position="211"/>
        <end position="233"/>
    </location>
</feature>
<dbReference type="GO" id="GO:0042826">
    <property type="term" value="F:histone deacetylase binding"/>
    <property type="evidence" value="ECO:0007669"/>
    <property type="project" value="TreeGrafter"/>
</dbReference>
<sequence length="488" mass="52327">KMGRKKIQITRIMDERNRQVTFTKRKFGLMKKAYELSVLCDCEIALIIFNSSNKLFQYASTDMDKVLLKYTEYNEPHESRTNSDIVETLRKKGLNGCESPDADDYFEHSPLSEDRFSKLNEDSDFIFKRGPPGLPAQNFSMSVTVPVSNPNTLTYSNPGSSLVSPSLAASSSLTDTTMLSPPQSTLHRNVSPGAPQRPPSAGNAGGMLGTTDLSVPNGAGTSPVGNGFVNSRASPSLLGTSGGGNGLGKVMPTKSPPPPGGGNLGMNNRKPDLRVVIPPSSKGMMPPLNTQRISSSQSTQPLATPVLSVTTPSLPPQGLVYTATWDTTPSADYSLTSADLSALQGFNSPGMLSLGQVSAWQQHHLRPAALSSLVTGSQLSQGSNLSINTNQNINIKSEPISPPRDRVTPSGFPPQQPQQPQPPPPPSRQELGRSPVDSLSSSSSSYDGSDREDPRSDFHSPVVLGRPPNAEDRESPSVKRMRMDTWVT</sequence>
<evidence type="ECO:0000313" key="13">
    <source>
        <dbReference type="Proteomes" id="UP000530962"/>
    </source>
</evidence>
<dbReference type="Pfam" id="PF00319">
    <property type="entry name" value="SRF-TF"/>
    <property type="match status" value="1"/>
</dbReference>
<dbReference type="Gene3D" id="3.40.1810.10">
    <property type="entry name" value="Transcription factor, MADS-box"/>
    <property type="match status" value="1"/>
</dbReference>
<dbReference type="CDD" id="cd00265">
    <property type="entry name" value="MADS_MEF2_like"/>
    <property type="match status" value="1"/>
</dbReference>
<evidence type="ECO:0000256" key="3">
    <source>
        <dbReference type="ARBA" id="ARBA00022553"/>
    </source>
</evidence>
<dbReference type="InterPro" id="IPR033896">
    <property type="entry name" value="MEF2-like_N"/>
</dbReference>
<dbReference type="PANTHER" id="PTHR11945">
    <property type="entry name" value="MADS BOX PROTEIN"/>
    <property type="match status" value="1"/>
</dbReference>
<dbReference type="AlphaFoldDB" id="A0A7K9Q9A9"/>
<feature type="compositionally biased region" description="Basic and acidic residues" evidence="10">
    <location>
        <begin position="469"/>
        <end position="488"/>
    </location>
</feature>
<keyword evidence="7" id="KW-0010">Activator</keyword>
<feature type="non-terminal residue" evidence="12">
    <location>
        <position position="1"/>
    </location>
</feature>
<protein>
    <submittedName>
        <fullName evidence="12">MEF2A factor</fullName>
    </submittedName>
</protein>
<organism evidence="12 13">
    <name type="scientific">Irena cyanogastra</name>
    <name type="common">Philippine fairy-bluebird</name>
    <dbReference type="NCBI Taxonomy" id="175120"/>
    <lineage>
        <taxon>Eukaryota</taxon>
        <taxon>Metazoa</taxon>
        <taxon>Chordata</taxon>
        <taxon>Craniata</taxon>
        <taxon>Vertebrata</taxon>
        <taxon>Euteleostomi</taxon>
        <taxon>Archelosauria</taxon>
        <taxon>Archosauria</taxon>
        <taxon>Dinosauria</taxon>
        <taxon>Saurischia</taxon>
        <taxon>Theropoda</taxon>
        <taxon>Coelurosauria</taxon>
        <taxon>Aves</taxon>
        <taxon>Neognathae</taxon>
        <taxon>Neoaves</taxon>
        <taxon>Telluraves</taxon>
        <taxon>Australaves</taxon>
        <taxon>Passeriformes</taxon>
        <taxon>Corvoidea</taxon>
        <taxon>Irenidae</taxon>
        <taxon>Irena</taxon>
    </lineage>
</organism>
<name>A0A7K9Q9A9_IRECY</name>
<dbReference type="GO" id="GO:0045944">
    <property type="term" value="P:positive regulation of transcription by RNA polymerase II"/>
    <property type="evidence" value="ECO:0007669"/>
    <property type="project" value="InterPro"/>
</dbReference>
<feature type="compositionally biased region" description="Low complexity" evidence="10">
    <location>
        <begin position="173"/>
        <end position="182"/>
    </location>
</feature>
<evidence type="ECO:0000256" key="2">
    <source>
        <dbReference type="ARBA" id="ARBA00022473"/>
    </source>
</evidence>
<dbReference type="Pfam" id="PF12347">
    <property type="entry name" value="HJURP_C"/>
    <property type="match status" value="1"/>
</dbReference>
<keyword evidence="2" id="KW-0217">Developmental protein</keyword>
<feature type="compositionally biased region" description="Basic and acidic residues" evidence="10">
    <location>
        <begin position="448"/>
        <end position="458"/>
    </location>
</feature>
<feature type="compositionally biased region" description="Polar residues" evidence="10">
    <location>
        <begin position="382"/>
        <end position="395"/>
    </location>
</feature>
<accession>A0A7K9Q9A9</accession>
<keyword evidence="4" id="KW-0221">Differentiation</keyword>
<evidence type="ECO:0000259" key="11">
    <source>
        <dbReference type="PROSITE" id="PS50066"/>
    </source>
</evidence>
<comment type="caution">
    <text evidence="12">The sequence shown here is derived from an EMBL/GenBank/DDBJ whole genome shotgun (WGS) entry which is preliminary data.</text>
</comment>
<reference evidence="12 13" key="1">
    <citation type="submission" date="2019-09" db="EMBL/GenBank/DDBJ databases">
        <title>Bird 10,000 Genomes (B10K) Project - Family phase.</title>
        <authorList>
            <person name="Zhang G."/>
        </authorList>
    </citation>
    <scope>NUCLEOTIDE SEQUENCE [LARGE SCALE GENOMIC DNA]</scope>
    <source>
        <strain evidence="12">B10K-DU-001-26</strain>
        <tissue evidence="12">Muscle</tissue>
    </source>
</reference>
<dbReference type="InterPro" id="IPR036879">
    <property type="entry name" value="TF_MADSbox_sf"/>
</dbReference>
<comment type="subcellular location">
    <subcellularLocation>
        <location evidence="1">Nucleus</location>
    </subcellularLocation>
</comment>
<keyword evidence="8" id="KW-0804">Transcription</keyword>
<evidence type="ECO:0000256" key="9">
    <source>
        <dbReference type="ARBA" id="ARBA00023242"/>
    </source>
</evidence>
<keyword evidence="3" id="KW-0597">Phosphoprotein</keyword>
<evidence type="ECO:0000256" key="8">
    <source>
        <dbReference type="ARBA" id="ARBA00023163"/>
    </source>
</evidence>
<dbReference type="InterPro" id="IPR002100">
    <property type="entry name" value="TF_MADSbox"/>
</dbReference>
<dbReference type="FunFam" id="3.40.1810.10:FF:000001">
    <property type="entry name" value="Myocyte-specific enhancer factor 2A homolog"/>
    <property type="match status" value="1"/>
</dbReference>
<evidence type="ECO:0000256" key="10">
    <source>
        <dbReference type="SAM" id="MobiDB-lite"/>
    </source>
</evidence>
<feature type="region of interest" description="Disordered" evidence="10">
    <location>
        <begin position="382"/>
        <end position="488"/>
    </location>
</feature>
<gene>
    <name evidence="12" type="primary">Mef2a</name>
    <name evidence="12" type="ORF">IRECYA_R14125</name>
</gene>
<keyword evidence="6" id="KW-0238">DNA-binding</keyword>
<dbReference type="SMART" id="SM00432">
    <property type="entry name" value="MADS"/>
    <property type="match status" value="1"/>
</dbReference>
<proteinExistence type="predicted"/>
<dbReference type="GO" id="GO:0046983">
    <property type="term" value="F:protein dimerization activity"/>
    <property type="evidence" value="ECO:0007669"/>
    <property type="project" value="InterPro"/>
</dbReference>
<dbReference type="GO" id="GO:0000978">
    <property type="term" value="F:RNA polymerase II cis-regulatory region sequence-specific DNA binding"/>
    <property type="evidence" value="ECO:0007669"/>
    <property type="project" value="TreeGrafter"/>
</dbReference>
<feature type="region of interest" description="Disordered" evidence="10">
    <location>
        <begin position="173"/>
        <end position="270"/>
    </location>
</feature>
<feature type="non-terminal residue" evidence="12">
    <location>
        <position position="488"/>
    </location>
</feature>
<dbReference type="PROSITE" id="PS50066">
    <property type="entry name" value="MADS_BOX_2"/>
    <property type="match status" value="1"/>
</dbReference>
<keyword evidence="13" id="KW-1185">Reference proteome</keyword>
<feature type="domain" description="MADS-box" evidence="11">
    <location>
        <begin position="2"/>
        <end position="62"/>
    </location>
</feature>
<dbReference type="PANTHER" id="PTHR11945:SF534">
    <property type="entry name" value="MYOCYTE-SPECIFIC ENHANCER FACTOR 2"/>
    <property type="match status" value="1"/>
</dbReference>
<evidence type="ECO:0000256" key="1">
    <source>
        <dbReference type="ARBA" id="ARBA00004123"/>
    </source>
</evidence>
<dbReference type="Proteomes" id="UP000530962">
    <property type="component" value="Unassembled WGS sequence"/>
</dbReference>
<evidence type="ECO:0000256" key="6">
    <source>
        <dbReference type="ARBA" id="ARBA00023125"/>
    </source>
</evidence>
<dbReference type="PRINTS" id="PR00404">
    <property type="entry name" value="MADSDOMAIN"/>
</dbReference>
<feature type="compositionally biased region" description="Pro residues" evidence="10">
    <location>
        <begin position="411"/>
        <end position="427"/>
    </location>
</feature>
<dbReference type="PROSITE" id="PS00350">
    <property type="entry name" value="MADS_BOX_1"/>
    <property type="match status" value="1"/>
</dbReference>